<organism evidence="2 3">
    <name type="scientific">Parasedimentitalea huanghaiensis</name>
    <dbReference type="NCBI Taxonomy" id="2682100"/>
    <lineage>
        <taxon>Bacteria</taxon>
        <taxon>Pseudomonadati</taxon>
        <taxon>Pseudomonadota</taxon>
        <taxon>Alphaproteobacteria</taxon>
        <taxon>Rhodobacterales</taxon>
        <taxon>Paracoccaceae</taxon>
        <taxon>Parasedimentitalea</taxon>
    </lineage>
</organism>
<accession>A0A6L6WQR8</accession>
<name>A0A6L6WQR8_9RHOB</name>
<dbReference type="EMBL" id="WQLV01000018">
    <property type="protein sequence ID" value="MVO18277.1"/>
    <property type="molecule type" value="Genomic_DNA"/>
</dbReference>
<gene>
    <name evidence="2" type="ORF">GO984_20865</name>
</gene>
<feature type="domain" description="PPM-type phosphatase" evidence="1">
    <location>
        <begin position="11"/>
        <end position="219"/>
    </location>
</feature>
<dbReference type="Proteomes" id="UP000478892">
    <property type="component" value="Unassembled WGS sequence"/>
</dbReference>
<keyword evidence="3" id="KW-1185">Reference proteome</keyword>
<evidence type="ECO:0000313" key="3">
    <source>
        <dbReference type="Proteomes" id="UP000478892"/>
    </source>
</evidence>
<evidence type="ECO:0000259" key="1">
    <source>
        <dbReference type="Pfam" id="PF13672"/>
    </source>
</evidence>
<protein>
    <submittedName>
        <fullName evidence="2">Protein phosphatase 2C domain-containing protein</fullName>
    </submittedName>
</protein>
<comment type="caution">
    <text evidence="2">The sequence shown here is derived from an EMBL/GenBank/DDBJ whole genome shotgun (WGS) entry which is preliminary data.</text>
</comment>
<dbReference type="InterPro" id="IPR001932">
    <property type="entry name" value="PPM-type_phosphatase-like_dom"/>
</dbReference>
<dbReference type="Pfam" id="PF13672">
    <property type="entry name" value="PP2C_2"/>
    <property type="match status" value="1"/>
</dbReference>
<dbReference type="SUPFAM" id="SSF81606">
    <property type="entry name" value="PP2C-like"/>
    <property type="match status" value="1"/>
</dbReference>
<dbReference type="Gene3D" id="3.60.40.10">
    <property type="entry name" value="PPM-type phosphatase domain"/>
    <property type="match status" value="1"/>
</dbReference>
<dbReference type="InterPro" id="IPR036457">
    <property type="entry name" value="PPM-type-like_dom_sf"/>
</dbReference>
<evidence type="ECO:0000313" key="2">
    <source>
        <dbReference type="EMBL" id="MVO18277.1"/>
    </source>
</evidence>
<sequence>MAWRWAAASEIGTSHIRNGDRLQDAYAVSVMRGDCVFAIVSDGAGSAKFGAYGAWLVCRTLTVRFRGWFRDNSDLPSDELLSDWIDEVRDRIAAIADHRETTSRQFASTLAAVVSTPDETLTLHIGDSAVVGRSNEEWDVLCWPENGEYASTTYFVTDDPEPRLNVSRYAREYDAFALFSDGIGDVALLNTEQVAPPKFFGPMMHPVDNAQGAGRLPELSAKLGTYLAGTAICERTDDDKTLVLISGG</sequence>
<proteinExistence type="predicted"/>
<reference evidence="2 3" key="1">
    <citation type="submission" date="2019-12" db="EMBL/GenBank/DDBJ databases">
        <authorList>
            <person name="Zhang Y.-J."/>
        </authorList>
    </citation>
    <scope>NUCLEOTIDE SEQUENCE [LARGE SCALE GENOMIC DNA]</scope>
    <source>
        <strain evidence="2 3">CY05</strain>
    </source>
</reference>
<dbReference type="AlphaFoldDB" id="A0A6L6WQR8"/>
<dbReference type="RefSeq" id="WP_157024492.1">
    <property type="nucleotide sequence ID" value="NZ_WQLV01000018.1"/>
</dbReference>